<sequence>MATIKIPYGGTTYPLFMQSNKITTPSLIVHGQGYIPLYQGGNIGDPILYGGVHVLKKAPMIVIGNGTWYRPTWYHAPIGGATCDVYYKATHTLHEDTQQVDVCTGTNIYGVCISWGKKTQYRYYWDTNSNIHINNFAIANGDMRIVMGNFTCNNHNVLNTWAGWYSTNSGWGGWTDSRWTNYPGQVGYTLEASASGFYSLQININNTWVTIKTGTASCSFSVPINNENQQMVRVALNLG</sequence>
<reference evidence="1" key="1">
    <citation type="journal article" date="2021" name="Proc. Natl. Acad. Sci. U.S.A.">
        <title>A Catalog of Tens of Thousands of Viruses from Human Metagenomes Reveals Hidden Associations with Chronic Diseases.</title>
        <authorList>
            <person name="Tisza M.J."/>
            <person name="Buck C.B."/>
        </authorList>
    </citation>
    <scope>NUCLEOTIDE SEQUENCE</scope>
    <source>
        <strain evidence="1">CtIKM86</strain>
    </source>
</reference>
<organism evidence="1">
    <name type="scientific">Podoviridae sp. ctIKM86</name>
    <dbReference type="NCBI Taxonomy" id="2827729"/>
    <lineage>
        <taxon>Viruses</taxon>
        <taxon>Duplodnaviria</taxon>
        <taxon>Heunggongvirae</taxon>
        <taxon>Uroviricota</taxon>
        <taxon>Caudoviricetes</taxon>
    </lineage>
</organism>
<proteinExistence type="predicted"/>
<protein>
    <submittedName>
        <fullName evidence="1">Uncharacterized protein</fullName>
    </submittedName>
</protein>
<name>A0A8S5SMM4_9CAUD</name>
<dbReference type="EMBL" id="BK032631">
    <property type="protein sequence ID" value="DAF52301.1"/>
    <property type="molecule type" value="Genomic_DNA"/>
</dbReference>
<accession>A0A8S5SMM4</accession>
<evidence type="ECO:0000313" key="1">
    <source>
        <dbReference type="EMBL" id="DAF52301.1"/>
    </source>
</evidence>